<feature type="signal peptide" evidence="2">
    <location>
        <begin position="1"/>
        <end position="16"/>
    </location>
</feature>
<dbReference type="SUPFAM" id="SSF56436">
    <property type="entry name" value="C-type lectin-like"/>
    <property type="match status" value="1"/>
</dbReference>
<evidence type="ECO:0000256" key="2">
    <source>
        <dbReference type="SAM" id="SignalP"/>
    </source>
</evidence>
<dbReference type="InterPro" id="IPR016187">
    <property type="entry name" value="CTDL_fold"/>
</dbReference>
<dbReference type="PROSITE" id="PS00615">
    <property type="entry name" value="C_TYPE_LECTIN_1"/>
    <property type="match status" value="1"/>
</dbReference>
<name>A0A0K0M966_9ECHI</name>
<dbReference type="InterPro" id="IPR050111">
    <property type="entry name" value="C-type_lectin/snaclec_domain"/>
</dbReference>
<dbReference type="Pfam" id="PF00059">
    <property type="entry name" value="Lectin_C"/>
    <property type="match status" value="1"/>
</dbReference>
<keyword evidence="1" id="KW-1015">Disulfide bond</keyword>
<dbReference type="Gene3D" id="3.10.100.10">
    <property type="entry name" value="Mannose-Binding Protein A, subunit A"/>
    <property type="match status" value="1"/>
</dbReference>
<organism evidence="4">
    <name type="scientific">Ophiomastix wendtii</name>
    <dbReference type="NCBI Taxonomy" id="7623"/>
    <lineage>
        <taxon>Eukaryota</taxon>
        <taxon>Metazoa</taxon>
        <taxon>Echinodermata</taxon>
        <taxon>Eleutherozoa</taxon>
        <taxon>Asterozoa</taxon>
        <taxon>Ophiuroidea</taxon>
        <taxon>Myophiuroidea</taxon>
        <taxon>Metophiurida</taxon>
        <taxon>Ophintegrida</taxon>
        <taxon>Amphilepidida</taxon>
        <taxon>Ophiurina</taxon>
        <taxon>Gnathophiurina</taxon>
        <taxon>Ophiactoidea</taxon>
        <taxon>Ophiocomidae</taxon>
        <taxon>Ophiomastix</taxon>
    </lineage>
</organism>
<feature type="domain" description="C-type lectin" evidence="3">
    <location>
        <begin position="30"/>
        <end position="159"/>
    </location>
</feature>
<dbReference type="EMBL" id="KJ999724">
    <property type="protein sequence ID" value="AJT58574.1"/>
    <property type="molecule type" value="mRNA"/>
</dbReference>
<evidence type="ECO:0000256" key="1">
    <source>
        <dbReference type="ARBA" id="ARBA00023157"/>
    </source>
</evidence>
<protein>
    <submittedName>
        <fullName evidence="4">SM21 protein</fullName>
    </submittedName>
</protein>
<dbReference type="PROSITE" id="PS50041">
    <property type="entry name" value="C_TYPE_LECTIN_2"/>
    <property type="match status" value="1"/>
</dbReference>
<sequence>MKVLLCLMGLFAFAAAHSCPPLWTSGPKGCYRYFAKARTWEAARDHCSGFSSCVGNSIGNLVSIGSQAENDYVKLLRESSILATPAPSIWTAGNDRIREGNWQWANGQPWDPTTGYANWEQGQPNNQGGAENCLRFPGQRSVDQWDDFDCLTELPYICHLFAEPAAQPQPPVQPRFLYGQPQQSQIGYK</sequence>
<evidence type="ECO:0000259" key="3">
    <source>
        <dbReference type="PROSITE" id="PS50041"/>
    </source>
</evidence>
<dbReference type="InterPro" id="IPR018378">
    <property type="entry name" value="C-type_lectin_CS"/>
</dbReference>
<dbReference type="InterPro" id="IPR001304">
    <property type="entry name" value="C-type_lectin-like"/>
</dbReference>
<keyword evidence="2" id="KW-0732">Signal</keyword>
<dbReference type="InterPro" id="IPR016186">
    <property type="entry name" value="C-type_lectin-like/link_sf"/>
</dbReference>
<dbReference type="SMART" id="SM00034">
    <property type="entry name" value="CLECT"/>
    <property type="match status" value="1"/>
</dbReference>
<accession>A0A0K0M966</accession>
<dbReference type="AlphaFoldDB" id="A0A0K0M966"/>
<reference evidence="4" key="1">
    <citation type="submission" date="2014-06" db="EMBL/GenBank/DDBJ databases">
        <title>Three species of the Botryosphaeriales overlap on five unrelated trees in China, with a novel species.</title>
        <authorList>
            <person name="Tian C."/>
            <person name="Fan X."/>
        </authorList>
    </citation>
    <scope>NUCLEOTIDE SEQUENCE</scope>
</reference>
<feature type="chain" id="PRO_5005451223" evidence="2">
    <location>
        <begin position="17"/>
        <end position="189"/>
    </location>
</feature>
<dbReference type="PANTHER" id="PTHR22803">
    <property type="entry name" value="MANNOSE, PHOSPHOLIPASE, LECTIN RECEPTOR RELATED"/>
    <property type="match status" value="1"/>
</dbReference>
<evidence type="ECO:0000313" key="4">
    <source>
        <dbReference type="EMBL" id="AJT58574.1"/>
    </source>
</evidence>
<proteinExistence type="evidence at transcript level"/>